<accession>A0A1J1IHQ7</accession>
<sequence>MKRGSIIGNLSTIANCLIHTKGKFKGKNFIKHSKCLSPLSMKNIELMVEEKNAQHARNFKK</sequence>
<keyword evidence="2" id="KW-1185">Reference proteome</keyword>
<evidence type="ECO:0000313" key="1">
    <source>
        <dbReference type="EMBL" id="CRK98574.1"/>
    </source>
</evidence>
<gene>
    <name evidence="1" type="ORF">CLUMA_CG012333</name>
</gene>
<reference evidence="1 2" key="1">
    <citation type="submission" date="2015-04" db="EMBL/GenBank/DDBJ databases">
        <authorList>
            <person name="Syromyatnikov M.Y."/>
            <person name="Popov V.N."/>
        </authorList>
    </citation>
    <scope>NUCLEOTIDE SEQUENCE [LARGE SCALE GENOMIC DNA]</scope>
</reference>
<name>A0A1J1IHQ7_9DIPT</name>
<evidence type="ECO:0000313" key="2">
    <source>
        <dbReference type="Proteomes" id="UP000183832"/>
    </source>
</evidence>
<dbReference type="EMBL" id="CVRI01000048">
    <property type="protein sequence ID" value="CRK98574.1"/>
    <property type="molecule type" value="Genomic_DNA"/>
</dbReference>
<dbReference type="Proteomes" id="UP000183832">
    <property type="component" value="Unassembled WGS sequence"/>
</dbReference>
<dbReference type="AlphaFoldDB" id="A0A1J1IHQ7"/>
<organism evidence="1 2">
    <name type="scientific">Clunio marinus</name>
    <dbReference type="NCBI Taxonomy" id="568069"/>
    <lineage>
        <taxon>Eukaryota</taxon>
        <taxon>Metazoa</taxon>
        <taxon>Ecdysozoa</taxon>
        <taxon>Arthropoda</taxon>
        <taxon>Hexapoda</taxon>
        <taxon>Insecta</taxon>
        <taxon>Pterygota</taxon>
        <taxon>Neoptera</taxon>
        <taxon>Endopterygota</taxon>
        <taxon>Diptera</taxon>
        <taxon>Nematocera</taxon>
        <taxon>Chironomoidea</taxon>
        <taxon>Chironomidae</taxon>
        <taxon>Clunio</taxon>
    </lineage>
</organism>
<proteinExistence type="predicted"/>
<protein>
    <submittedName>
        <fullName evidence="1">CLUMA_CG012333, isoform A</fullName>
    </submittedName>
</protein>